<feature type="domain" description="SnoaL-like" evidence="1">
    <location>
        <begin position="28"/>
        <end position="134"/>
    </location>
</feature>
<dbReference type="Proteomes" id="UP001211005">
    <property type="component" value="Plasmid unnamed1"/>
</dbReference>
<evidence type="ECO:0000313" key="2">
    <source>
        <dbReference type="EMBL" id="WBA43921.1"/>
    </source>
</evidence>
<gene>
    <name evidence="2" type="ORF">O3303_20350</name>
</gene>
<proteinExistence type="predicted"/>
<accession>A0ABY7LWK4</accession>
<keyword evidence="2" id="KW-0614">Plasmid</keyword>
<reference evidence="2 3" key="1">
    <citation type="submission" date="2022-12" db="EMBL/GenBank/DDBJ databases">
        <title>Hymenobacter canadensis sp. nov. isolated from lake water of the Cambridge Bay, Canada.</title>
        <authorList>
            <person name="Kim W.H."/>
            <person name="Lee Y.M."/>
        </authorList>
    </citation>
    <scope>NUCLEOTIDE SEQUENCE [LARGE SCALE GENOMIC DNA]</scope>
    <source>
        <strain evidence="2 3">PAMC 29467</strain>
        <plasmid evidence="2 3">unnamed1</plasmid>
    </source>
</reference>
<dbReference type="Gene3D" id="3.10.450.50">
    <property type="match status" value="1"/>
</dbReference>
<name>A0ABY7LWK4_9BACT</name>
<dbReference type="RefSeq" id="WP_269561957.1">
    <property type="nucleotide sequence ID" value="NZ_CP114768.1"/>
</dbReference>
<protein>
    <submittedName>
        <fullName evidence="2">Nuclear transport factor 2 family protein</fullName>
    </submittedName>
</protein>
<evidence type="ECO:0000313" key="3">
    <source>
        <dbReference type="Proteomes" id="UP001211005"/>
    </source>
</evidence>
<dbReference type="InterPro" id="IPR032710">
    <property type="entry name" value="NTF2-like_dom_sf"/>
</dbReference>
<geneLocation type="plasmid" evidence="2 3">
    <name>unnamed1</name>
</geneLocation>
<dbReference type="EMBL" id="CP114768">
    <property type="protein sequence ID" value="WBA43921.1"/>
    <property type="molecule type" value="Genomic_DNA"/>
</dbReference>
<dbReference type="Pfam" id="PF12680">
    <property type="entry name" value="SnoaL_2"/>
    <property type="match status" value="1"/>
</dbReference>
<sequence length="168" mass="18726">MTTPTSRLTPVTPAPTSPAAQTAQRVLQQLLHGFQTADLPTVLGCFAEDAVIEYPYAPQMGTAVRLEGQAAIGQYLRHALQGMPPLVFSQLRLNHDLALGVHWAEVHCEAPVAGTDRTYRQDYVMRFELRGEQFLHYREYWNQLAAREAFGGEAAARQLFTATCLVRL</sequence>
<organism evidence="2 3">
    <name type="scientific">Hymenobacter canadensis</name>
    <dbReference type="NCBI Taxonomy" id="2999067"/>
    <lineage>
        <taxon>Bacteria</taxon>
        <taxon>Pseudomonadati</taxon>
        <taxon>Bacteroidota</taxon>
        <taxon>Cytophagia</taxon>
        <taxon>Cytophagales</taxon>
        <taxon>Hymenobacteraceae</taxon>
        <taxon>Hymenobacter</taxon>
    </lineage>
</organism>
<dbReference type="InterPro" id="IPR037401">
    <property type="entry name" value="SnoaL-like"/>
</dbReference>
<evidence type="ECO:0000259" key="1">
    <source>
        <dbReference type="Pfam" id="PF12680"/>
    </source>
</evidence>
<dbReference type="SUPFAM" id="SSF54427">
    <property type="entry name" value="NTF2-like"/>
    <property type="match status" value="1"/>
</dbReference>
<keyword evidence="3" id="KW-1185">Reference proteome</keyword>